<dbReference type="HOGENOM" id="CLU_066780_2_0_1"/>
<dbReference type="FunCoup" id="D8RYZ0">
    <property type="interactions" value="729"/>
</dbReference>
<proteinExistence type="predicted"/>
<keyword evidence="1" id="KW-0472">Membrane</keyword>
<dbReference type="PANTHER" id="PTHR33979">
    <property type="entry name" value="OS02G0221600 PROTEIN"/>
    <property type="match status" value="1"/>
</dbReference>
<feature type="transmembrane region" description="Helical" evidence="1">
    <location>
        <begin position="16"/>
        <end position="33"/>
    </location>
</feature>
<protein>
    <recommendedName>
        <fullName evidence="5">Peptidase M50B-like protein</fullName>
    </recommendedName>
</protein>
<dbReference type="Pfam" id="PF13398">
    <property type="entry name" value="Peptidase_M50B"/>
    <property type="match status" value="1"/>
</dbReference>
<evidence type="ECO:0008006" key="5">
    <source>
        <dbReference type="Google" id="ProtNLM"/>
    </source>
</evidence>
<dbReference type="KEGG" id="smo:SELMODRAFT_105153"/>
<dbReference type="OrthoDB" id="40823at2759"/>
<evidence type="ECO:0000313" key="2">
    <source>
        <dbReference type="EMBL" id="EFJ11806.1"/>
    </source>
</evidence>
<dbReference type="OMA" id="LSVNHTQ"/>
<dbReference type="AlphaFoldDB" id="D8RYZ0"/>
<dbReference type="InterPro" id="IPR049500">
    <property type="entry name" value="Peptidase_M50B-like"/>
</dbReference>
<keyword evidence="1" id="KW-0812">Transmembrane</keyword>
<dbReference type="EMBL" id="GL377644">
    <property type="protein sequence ID" value="EFJ11806.1"/>
    <property type="molecule type" value="Genomic_DNA"/>
</dbReference>
<dbReference type="KEGG" id="smo:SELMODRAFT_235212"/>
<dbReference type="STRING" id="88036.D8RYZ0"/>
<feature type="transmembrane region" description="Helical" evidence="1">
    <location>
        <begin position="215"/>
        <end position="234"/>
    </location>
</feature>
<evidence type="ECO:0000313" key="4">
    <source>
        <dbReference type="Proteomes" id="UP000001514"/>
    </source>
</evidence>
<sequence>MDWDWELRSCCNRRQVTFVVTIGVFAVAILALWRTPLVTPFKLITVYLHEASHAIACKLTCGHVEGIEVNLNEGGVTRTRGGSQWLILPAGYLGSSFWGMAFILMATNRIATRVAAAILGGSLLFVLVIYAKNWFLRFLSLGFIIFLAIIWVLQETTSVHLLRYVILFIGVMNCMFSVYDIYDDLISRRVNTSDAEKFSEVCVCCPCNGLAWGVIWGFVSLAFLCAAIYVGLVIQS</sequence>
<accession>D8RYZ0</accession>
<dbReference type="EMBL" id="GL377595">
    <property type="protein sequence ID" value="EFJ22656.1"/>
    <property type="molecule type" value="Genomic_DNA"/>
</dbReference>
<dbReference type="Gramene" id="EFJ22656">
    <property type="protein sequence ID" value="EFJ22656"/>
    <property type="gene ID" value="SELMODRAFT_105153"/>
</dbReference>
<dbReference type="eggNOG" id="ENOG502QPXP">
    <property type="taxonomic scope" value="Eukaryota"/>
</dbReference>
<dbReference type="Gramene" id="EFJ11806">
    <property type="protein sequence ID" value="EFJ11806"/>
    <property type="gene ID" value="SELMODRAFT_235212"/>
</dbReference>
<organism evidence="4">
    <name type="scientific">Selaginella moellendorffii</name>
    <name type="common">Spikemoss</name>
    <dbReference type="NCBI Taxonomy" id="88036"/>
    <lineage>
        <taxon>Eukaryota</taxon>
        <taxon>Viridiplantae</taxon>
        <taxon>Streptophyta</taxon>
        <taxon>Embryophyta</taxon>
        <taxon>Tracheophyta</taxon>
        <taxon>Lycopodiopsida</taxon>
        <taxon>Selaginellales</taxon>
        <taxon>Selaginellaceae</taxon>
        <taxon>Selaginella</taxon>
    </lineage>
</organism>
<feature type="transmembrane region" description="Helical" evidence="1">
    <location>
        <begin position="114"/>
        <end position="131"/>
    </location>
</feature>
<dbReference type="InParanoid" id="D8RYZ0"/>
<name>D8RYZ0_SELML</name>
<dbReference type="Proteomes" id="UP000001514">
    <property type="component" value="Unassembled WGS sequence"/>
</dbReference>
<feature type="transmembrane region" description="Helical" evidence="1">
    <location>
        <begin position="137"/>
        <end position="154"/>
    </location>
</feature>
<reference evidence="3 4" key="1">
    <citation type="journal article" date="2011" name="Science">
        <title>The Selaginella genome identifies genetic changes associated with the evolution of vascular plants.</title>
        <authorList>
            <person name="Banks J.A."/>
            <person name="Nishiyama T."/>
            <person name="Hasebe M."/>
            <person name="Bowman J.L."/>
            <person name="Gribskov M."/>
            <person name="dePamphilis C."/>
            <person name="Albert V.A."/>
            <person name="Aono N."/>
            <person name="Aoyama T."/>
            <person name="Ambrose B.A."/>
            <person name="Ashton N.W."/>
            <person name="Axtell M.J."/>
            <person name="Barker E."/>
            <person name="Barker M.S."/>
            <person name="Bennetzen J.L."/>
            <person name="Bonawitz N.D."/>
            <person name="Chapple C."/>
            <person name="Cheng C."/>
            <person name="Correa L.G."/>
            <person name="Dacre M."/>
            <person name="DeBarry J."/>
            <person name="Dreyer I."/>
            <person name="Elias M."/>
            <person name="Engstrom E.M."/>
            <person name="Estelle M."/>
            <person name="Feng L."/>
            <person name="Finet C."/>
            <person name="Floyd S.K."/>
            <person name="Frommer W.B."/>
            <person name="Fujita T."/>
            <person name="Gramzow L."/>
            <person name="Gutensohn M."/>
            <person name="Harholt J."/>
            <person name="Hattori M."/>
            <person name="Heyl A."/>
            <person name="Hirai T."/>
            <person name="Hiwatashi Y."/>
            <person name="Ishikawa M."/>
            <person name="Iwata M."/>
            <person name="Karol K.G."/>
            <person name="Koehler B."/>
            <person name="Kolukisaoglu U."/>
            <person name="Kubo M."/>
            <person name="Kurata T."/>
            <person name="Lalonde S."/>
            <person name="Li K."/>
            <person name="Li Y."/>
            <person name="Litt A."/>
            <person name="Lyons E."/>
            <person name="Manning G."/>
            <person name="Maruyama T."/>
            <person name="Michael T.P."/>
            <person name="Mikami K."/>
            <person name="Miyazaki S."/>
            <person name="Morinaga S."/>
            <person name="Murata T."/>
            <person name="Mueller-Roeber B."/>
            <person name="Nelson D.R."/>
            <person name="Obara M."/>
            <person name="Oguri Y."/>
            <person name="Olmstead R.G."/>
            <person name="Onodera N."/>
            <person name="Petersen B.L."/>
            <person name="Pils B."/>
            <person name="Prigge M."/>
            <person name="Rensing S.A."/>
            <person name="Riano-Pachon D.M."/>
            <person name="Roberts A.W."/>
            <person name="Sato Y."/>
            <person name="Scheller H.V."/>
            <person name="Schulz B."/>
            <person name="Schulz C."/>
            <person name="Shakirov E.V."/>
            <person name="Shibagaki N."/>
            <person name="Shinohara N."/>
            <person name="Shippen D.E."/>
            <person name="Soerensen I."/>
            <person name="Sotooka R."/>
            <person name="Sugimoto N."/>
            <person name="Sugita M."/>
            <person name="Sumikawa N."/>
            <person name="Tanurdzic M."/>
            <person name="Theissen G."/>
            <person name="Ulvskov P."/>
            <person name="Wakazuki S."/>
            <person name="Weng J.K."/>
            <person name="Willats W.W."/>
            <person name="Wipf D."/>
            <person name="Wolf P.G."/>
            <person name="Yang L."/>
            <person name="Zimmer A.D."/>
            <person name="Zhu Q."/>
            <person name="Mitros T."/>
            <person name="Hellsten U."/>
            <person name="Loque D."/>
            <person name="Otillar R."/>
            <person name="Salamov A."/>
            <person name="Schmutz J."/>
            <person name="Shapiro H."/>
            <person name="Lindquist E."/>
            <person name="Lucas S."/>
            <person name="Rokhsar D."/>
            <person name="Grigoriev I.V."/>
        </authorList>
    </citation>
    <scope>NUCLEOTIDE SEQUENCE [LARGE SCALE GENOMIC DNA]</scope>
</reference>
<dbReference type="PANTHER" id="PTHR33979:SF2">
    <property type="entry name" value="PEPTIDASE M50B-LIKE-DOMAIN-CONTAINING PROTEIN"/>
    <property type="match status" value="1"/>
</dbReference>
<keyword evidence="4" id="KW-1185">Reference proteome</keyword>
<feature type="transmembrane region" description="Helical" evidence="1">
    <location>
        <begin position="85"/>
        <end position="107"/>
    </location>
</feature>
<evidence type="ECO:0000256" key="1">
    <source>
        <dbReference type="SAM" id="Phobius"/>
    </source>
</evidence>
<keyword evidence="1" id="KW-1133">Transmembrane helix</keyword>
<evidence type="ECO:0000313" key="3">
    <source>
        <dbReference type="EMBL" id="EFJ22656.1"/>
    </source>
</evidence>
<feature type="transmembrane region" description="Helical" evidence="1">
    <location>
        <begin position="161"/>
        <end position="182"/>
    </location>
</feature>
<gene>
    <name evidence="3" type="ORF">SELMODRAFT_105153</name>
    <name evidence="2" type="ORF">SELMODRAFT_235212</name>
</gene>